<dbReference type="Proteomes" id="UP000805193">
    <property type="component" value="Unassembled WGS sequence"/>
</dbReference>
<accession>A0AC60QZW3</accession>
<evidence type="ECO:0000313" key="2">
    <source>
        <dbReference type="Proteomes" id="UP000805193"/>
    </source>
</evidence>
<comment type="caution">
    <text evidence="1">The sequence shown here is derived from an EMBL/GenBank/DDBJ whole genome shotgun (WGS) entry which is preliminary data.</text>
</comment>
<evidence type="ECO:0000313" key="1">
    <source>
        <dbReference type="EMBL" id="KAG0445226.1"/>
    </source>
</evidence>
<protein>
    <submittedName>
        <fullName evidence="1">Uncharacterized protein</fullName>
    </submittedName>
</protein>
<dbReference type="EMBL" id="JABSTQ010000715">
    <property type="protein sequence ID" value="KAG0445226.1"/>
    <property type="molecule type" value="Genomic_DNA"/>
</dbReference>
<sequence>MGRKRKAPDDYSKEFDDFDVCTDPSPVVCKYSMEECITRVSRKTDEVNDVAQKFCKAGVLSKTSRHLGDIVRSICPAARTTPSAQMIYLKYLPDVFDKELSVLRELCENRPIFLTIDETRNFIADLQLIQKCNTVAVGVLVQEVLGKLRKSFRYVYVVSSDSASYMYKLHKDIQLYHAEFMALHFKEPCHLLNITLSEGLKLVEFNVVQNFVVYCPALLKSSRKLRRRFNIKAKALYVSALSRLQSP</sequence>
<reference evidence="1 2" key="1">
    <citation type="journal article" date="2020" name="Cell">
        <title>Large-Scale Comparative Analyses of Tick Genomes Elucidate Their Genetic Diversity and Vector Capacities.</title>
        <authorList>
            <consortium name="Tick Genome and Microbiome Consortium (TIGMIC)"/>
            <person name="Jia N."/>
            <person name="Wang J."/>
            <person name="Shi W."/>
            <person name="Du L."/>
            <person name="Sun Y."/>
            <person name="Zhan W."/>
            <person name="Jiang J.F."/>
            <person name="Wang Q."/>
            <person name="Zhang B."/>
            <person name="Ji P."/>
            <person name="Bell-Sakyi L."/>
            <person name="Cui X.M."/>
            <person name="Yuan T.T."/>
            <person name="Jiang B.G."/>
            <person name="Yang W.F."/>
            <person name="Lam T.T."/>
            <person name="Chang Q.C."/>
            <person name="Ding S.J."/>
            <person name="Wang X.J."/>
            <person name="Zhu J.G."/>
            <person name="Ruan X.D."/>
            <person name="Zhao L."/>
            <person name="Wei J.T."/>
            <person name="Ye R.Z."/>
            <person name="Que T.C."/>
            <person name="Du C.H."/>
            <person name="Zhou Y.H."/>
            <person name="Cheng J.X."/>
            <person name="Dai P.F."/>
            <person name="Guo W.B."/>
            <person name="Han X.H."/>
            <person name="Huang E.J."/>
            <person name="Li L.F."/>
            <person name="Wei W."/>
            <person name="Gao Y.C."/>
            <person name="Liu J.Z."/>
            <person name="Shao H.Z."/>
            <person name="Wang X."/>
            <person name="Wang C.C."/>
            <person name="Yang T.C."/>
            <person name="Huo Q.B."/>
            <person name="Li W."/>
            <person name="Chen H.Y."/>
            <person name="Chen S.E."/>
            <person name="Zhou L.G."/>
            <person name="Ni X.B."/>
            <person name="Tian J.H."/>
            <person name="Sheng Y."/>
            <person name="Liu T."/>
            <person name="Pan Y.S."/>
            <person name="Xia L.Y."/>
            <person name="Li J."/>
            <person name="Zhao F."/>
            <person name="Cao W.C."/>
        </authorList>
    </citation>
    <scope>NUCLEOTIDE SEQUENCE [LARGE SCALE GENOMIC DNA]</scope>
    <source>
        <strain evidence="1">Iper-2018</strain>
    </source>
</reference>
<proteinExistence type="predicted"/>
<keyword evidence="2" id="KW-1185">Reference proteome</keyword>
<gene>
    <name evidence="1" type="ORF">HPB47_018110</name>
</gene>
<name>A0AC60QZW3_IXOPE</name>
<organism evidence="1 2">
    <name type="scientific">Ixodes persulcatus</name>
    <name type="common">Taiga tick</name>
    <dbReference type="NCBI Taxonomy" id="34615"/>
    <lineage>
        <taxon>Eukaryota</taxon>
        <taxon>Metazoa</taxon>
        <taxon>Ecdysozoa</taxon>
        <taxon>Arthropoda</taxon>
        <taxon>Chelicerata</taxon>
        <taxon>Arachnida</taxon>
        <taxon>Acari</taxon>
        <taxon>Parasitiformes</taxon>
        <taxon>Ixodida</taxon>
        <taxon>Ixodoidea</taxon>
        <taxon>Ixodidae</taxon>
        <taxon>Ixodinae</taxon>
        <taxon>Ixodes</taxon>
    </lineage>
</organism>